<gene>
    <name evidence="4" type="ORF">KV397_16660</name>
</gene>
<dbReference type="PANTHER" id="PTHR10545:SF42">
    <property type="entry name" value="ACETYLTRANSFERASE"/>
    <property type="match status" value="1"/>
</dbReference>
<sequence length="148" mass="16217">MTTIAPLTAADQPEWLALWRGYLAFYETDLDETITASTFERLVDPDGGIQGAIARDETGTAVGIVHWLTHAATWTTTDYCYLEDLFVAPGVRGGGVGRALIAHVRAWAEQHGSAKVYWLTAESNTTARGLYDRVASRSGMIHYQIDLA</sequence>
<proteinExistence type="predicted"/>
<keyword evidence="5" id="KW-1185">Reference proteome</keyword>
<dbReference type="InterPro" id="IPR016181">
    <property type="entry name" value="Acyl_CoA_acyltransferase"/>
</dbReference>
<dbReference type="PANTHER" id="PTHR10545">
    <property type="entry name" value="DIAMINE N-ACETYLTRANSFERASE"/>
    <property type="match status" value="1"/>
</dbReference>
<evidence type="ECO:0000259" key="3">
    <source>
        <dbReference type="PROSITE" id="PS51186"/>
    </source>
</evidence>
<evidence type="ECO:0000313" key="4">
    <source>
        <dbReference type="EMBL" id="UPL19281.1"/>
    </source>
</evidence>
<reference evidence="4 5" key="1">
    <citation type="submission" date="2021-06" db="EMBL/GenBank/DDBJ databases">
        <title>Genome-based taxonomic framework of Microbacterium strains isolated from marine environment, the description of four new species and reclassification of four preexisting species.</title>
        <authorList>
            <person name="Lee S.D."/>
            <person name="Kim S.-M."/>
            <person name="Byeon Y.-S."/>
            <person name="Yang H.L."/>
            <person name="Kim I.S."/>
        </authorList>
    </citation>
    <scope>NUCLEOTIDE SEQUENCE [LARGE SCALE GENOMIC DNA]</scope>
    <source>
        <strain evidence="4 5">KSW4-10</strain>
    </source>
</reference>
<dbReference type="RefSeq" id="WP_261811791.1">
    <property type="nucleotide sequence ID" value="NZ_CP078078.1"/>
</dbReference>
<dbReference type="InterPro" id="IPR000182">
    <property type="entry name" value="GNAT_dom"/>
</dbReference>
<dbReference type="InterPro" id="IPR051016">
    <property type="entry name" value="Diverse_Substrate_AcTransf"/>
</dbReference>
<feature type="domain" description="N-acetyltransferase" evidence="3">
    <location>
        <begin position="2"/>
        <end position="148"/>
    </location>
</feature>
<name>A0ABY4J5B1_9MICO</name>
<dbReference type="EMBL" id="CP078078">
    <property type="protein sequence ID" value="UPL19281.1"/>
    <property type="molecule type" value="Genomic_DNA"/>
</dbReference>
<dbReference type="SUPFAM" id="SSF55729">
    <property type="entry name" value="Acyl-CoA N-acyltransferases (Nat)"/>
    <property type="match status" value="1"/>
</dbReference>
<evidence type="ECO:0000256" key="1">
    <source>
        <dbReference type="ARBA" id="ARBA00022679"/>
    </source>
</evidence>
<keyword evidence="2" id="KW-0012">Acyltransferase</keyword>
<dbReference type="Proteomes" id="UP000830631">
    <property type="component" value="Chromosome"/>
</dbReference>
<dbReference type="PROSITE" id="PS51186">
    <property type="entry name" value="GNAT"/>
    <property type="match status" value="1"/>
</dbReference>
<accession>A0ABY4J5B1</accession>
<protein>
    <submittedName>
        <fullName evidence="4">GNAT family N-acetyltransferase</fullName>
    </submittedName>
</protein>
<evidence type="ECO:0000313" key="5">
    <source>
        <dbReference type="Proteomes" id="UP000830631"/>
    </source>
</evidence>
<dbReference type="Pfam" id="PF00583">
    <property type="entry name" value="Acetyltransf_1"/>
    <property type="match status" value="1"/>
</dbReference>
<dbReference type="Gene3D" id="3.40.630.30">
    <property type="match status" value="1"/>
</dbReference>
<organism evidence="4 5">
    <name type="scientific">Microbacterium aurugineum</name>
    <dbReference type="NCBI Taxonomy" id="2851642"/>
    <lineage>
        <taxon>Bacteria</taxon>
        <taxon>Bacillati</taxon>
        <taxon>Actinomycetota</taxon>
        <taxon>Actinomycetes</taxon>
        <taxon>Micrococcales</taxon>
        <taxon>Microbacteriaceae</taxon>
        <taxon>Microbacterium</taxon>
    </lineage>
</organism>
<keyword evidence="1" id="KW-0808">Transferase</keyword>
<evidence type="ECO:0000256" key="2">
    <source>
        <dbReference type="ARBA" id="ARBA00023315"/>
    </source>
</evidence>